<dbReference type="InterPro" id="IPR035992">
    <property type="entry name" value="Ricin_B-like_lectins"/>
</dbReference>
<keyword evidence="2" id="KW-1133">Transmembrane helix</keyword>
<feature type="domain" description="Ricin B lectin" evidence="3">
    <location>
        <begin position="405"/>
        <end position="530"/>
    </location>
</feature>
<keyword evidence="2" id="KW-0812">Transmembrane</keyword>
<dbReference type="InterPro" id="IPR000772">
    <property type="entry name" value="Ricin_B_lectin"/>
</dbReference>
<evidence type="ECO:0000313" key="5">
    <source>
        <dbReference type="Proteomes" id="UP000198551"/>
    </source>
</evidence>
<dbReference type="RefSeq" id="WP_091044901.1">
    <property type="nucleotide sequence ID" value="NZ_FMCV01000007.1"/>
</dbReference>
<keyword evidence="4" id="KW-0430">Lectin</keyword>
<proteinExistence type="predicted"/>
<feature type="compositionally biased region" description="Pro residues" evidence="1">
    <location>
        <begin position="357"/>
        <end position="371"/>
    </location>
</feature>
<evidence type="ECO:0000259" key="3">
    <source>
        <dbReference type="SMART" id="SM00458"/>
    </source>
</evidence>
<sequence length="530" mass="55694">MTPDLPGIRSRLARIPRRVVAAIAAGLSVLCMVAASVSWGIATARDDRLTGRSVSAAHLTAIRAAARSCPTLNPARLAGQLMAESGLDGRVKETTSGGRGFAGLNDDRWKSWAPWPGADRTDTAANILALAHQMCDLSGQLRLAGVPGDRWRLSLAAFHTGLDQVREAKGVPSAAVAYVDDVSRYAAYYGELAAFGGSGTARPDPERQQPRAVPAGYVRLVVRAGSVCPEVPPAAVAAQLMALSGFDANLLGDDGRRGIAQFLPEVWRAHGPAGASPWDPQVAVPAVGAAVCALRRDLAGLDGDPGLLALAAYRNGPTAVRQTGGELDDATQAFLRQVQEFTDFYALDSRLRVAPASPSPSAPSSPSPSPSLSPTAASPAPRPSVSPSTSPPAVPPKPAPPKRPSGAKQLVGMETGLCASGGSGDGIPVVLRPCREERPQWWTFGSDSTVRVNGLCLDVAWGEKRDGAPVQTALCSGNPAQKWEWIERDGRRSLFNRETDRCLDVDGHGTGAPLNAWTCVFNPKQTWSLR</sequence>
<name>A0A1C4XAT0_9ACTN</name>
<accession>A0A1C4XAT0</accession>
<reference evidence="5" key="1">
    <citation type="submission" date="2016-06" db="EMBL/GenBank/DDBJ databases">
        <authorList>
            <person name="Varghese N."/>
        </authorList>
    </citation>
    <scope>NUCLEOTIDE SEQUENCE [LARGE SCALE GENOMIC DNA]</scope>
    <source>
        <strain evidence="5">DSM 45555</strain>
    </source>
</reference>
<dbReference type="Proteomes" id="UP000198551">
    <property type="component" value="Unassembled WGS sequence"/>
</dbReference>
<protein>
    <submittedName>
        <fullName evidence="4">Ricin-type beta-trefoil lectin domain-containing protein</fullName>
    </submittedName>
</protein>
<keyword evidence="5" id="KW-1185">Reference proteome</keyword>
<feature type="transmembrane region" description="Helical" evidence="2">
    <location>
        <begin position="19"/>
        <end position="42"/>
    </location>
</feature>
<dbReference type="SUPFAM" id="SSF53955">
    <property type="entry name" value="Lysozyme-like"/>
    <property type="match status" value="2"/>
</dbReference>
<keyword evidence="2" id="KW-0472">Membrane</keyword>
<dbReference type="Gene3D" id="2.80.10.50">
    <property type="match status" value="1"/>
</dbReference>
<evidence type="ECO:0000256" key="2">
    <source>
        <dbReference type="SAM" id="Phobius"/>
    </source>
</evidence>
<gene>
    <name evidence="4" type="ORF">GA0070215_10721</name>
</gene>
<dbReference type="Pfam" id="PF00652">
    <property type="entry name" value="Ricin_B_lectin"/>
    <property type="match status" value="1"/>
</dbReference>
<feature type="region of interest" description="Disordered" evidence="1">
    <location>
        <begin position="354"/>
        <end position="408"/>
    </location>
</feature>
<evidence type="ECO:0000313" key="4">
    <source>
        <dbReference type="EMBL" id="SCF05599.1"/>
    </source>
</evidence>
<feature type="compositionally biased region" description="Pro residues" evidence="1">
    <location>
        <begin position="380"/>
        <end position="403"/>
    </location>
</feature>
<dbReference type="SMART" id="SM00458">
    <property type="entry name" value="RICIN"/>
    <property type="match status" value="1"/>
</dbReference>
<dbReference type="SUPFAM" id="SSF50370">
    <property type="entry name" value="Ricin B-like lectins"/>
    <property type="match status" value="1"/>
</dbReference>
<dbReference type="InterPro" id="IPR023346">
    <property type="entry name" value="Lysozyme-like_dom_sf"/>
</dbReference>
<organism evidence="4 5">
    <name type="scientific">Micromonospora marina</name>
    <dbReference type="NCBI Taxonomy" id="307120"/>
    <lineage>
        <taxon>Bacteria</taxon>
        <taxon>Bacillati</taxon>
        <taxon>Actinomycetota</taxon>
        <taxon>Actinomycetes</taxon>
        <taxon>Micromonosporales</taxon>
        <taxon>Micromonosporaceae</taxon>
        <taxon>Micromonospora</taxon>
    </lineage>
</organism>
<dbReference type="Gene3D" id="1.10.530.10">
    <property type="match status" value="2"/>
</dbReference>
<dbReference type="EMBL" id="FMCV01000007">
    <property type="protein sequence ID" value="SCF05599.1"/>
    <property type="molecule type" value="Genomic_DNA"/>
</dbReference>
<dbReference type="AlphaFoldDB" id="A0A1C4XAT0"/>
<evidence type="ECO:0000256" key="1">
    <source>
        <dbReference type="SAM" id="MobiDB-lite"/>
    </source>
</evidence>
<dbReference type="PROSITE" id="PS50231">
    <property type="entry name" value="RICIN_B_LECTIN"/>
    <property type="match status" value="1"/>
</dbReference>
<dbReference type="GO" id="GO:0030246">
    <property type="term" value="F:carbohydrate binding"/>
    <property type="evidence" value="ECO:0007669"/>
    <property type="project" value="UniProtKB-KW"/>
</dbReference>